<dbReference type="OrthoDB" id="3568381at2"/>
<organism evidence="1 2">
    <name type="scientific">Nonomuraea fuscirosea</name>
    <dbReference type="NCBI Taxonomy" id="1291556"/>
    <lineage>
        <taxon>Bacteria</taxon>
        <taxon>Bacillati</taxon>
        <taxon>Actinomycetota</taxon>
        <taxon>Actinomycetes</taxon>
        <taxon>Streptosporangiales</taxon>
        <taxon>Streptosporangiaceae</taxon>
        <taxon>Nonomuraea</taxon>
    </lineage>
</organism>
<dbReference type="RefSeq" id="WP_106240048.1">
    <property type="nucleotide sequence ID" value="NZ_PVNG01000006.1"/>
</dbReference>
<sequence length="214" mass="23665">MSDQSAPELLVLHAVRLVGYADGEVIAARAGTGPAETLRLLREAERAGWVQHLAFADLGGWSLTDTGKIENERQLAAEREHADPENAIAAVYRAFLPLNARLVRAVTDWQIRPTDTDQFAPNDHSDDAWDGGVLDELTALGAELAPLADRLKNVLPRFDGYMARYAAALRRGMRGEHNWIDKTDVDSCHRVWFQLHEDLIATLGIDRHAENAGP</sequence>
<comment type="caution">
    <text evidence="1">The sequence shown here is derived from an EMBL/GenBank/DDBJ whole genome shotgun (WGS) entry which is preliminary data.</text>
</comment>
<name>A0A2T0N2T6_9ACTN</name>
<dbReference type="Proteomes" id="UP000238312">
    <property type="component" value="Unassembled WGS sequence"/>
</dbReference>
<evidence type="ECO:0000313" key="2">
    <source>
        <dbReference type="Proteomes" id="UP000238312"/>
    </source>
</evidence>
<gene>
    <name evidence="1" type="ORF">B0I32_106437</name>
</gene>
<accession>A0A2T0N2T6</accession>
<reference evidence="1 2" key="1">
    <citation type="submission" date="2018-03" db="EMBL/GenBank/DDBJ databases">
        <title>Genomic Encyclopedia of Type Strains, Phase III (KMG-III): the genomes of soil and plant-associated and newly described type strains.</title>
        <authorList>
            <person name="Whitman W."/>
        </authorList>
    </citation>
    <scope>NUCLEOTIDE SEQUENCE [LARGE SCALE GENOMIC DNA]</scope>
    <source>
        <strain evidence="1 2">CGMCC 4.7104</strain>
    </source>
</reference>
<evidence type="ECO:0000313" key="1">
    <source>
        <dbReference type="EMBL" id="PRX66300.1"/>
    </source>
</evidence>
<dbReference type="EMBL" id="PVNG01000006">
    <property type="protein sequence ID" value="PRX66300.1"/>
    <property type="molecule type" value="Genomic_DNA"/>
</dbReference>
<dbReference type="AlphaFoldDB" id="A0A2T0N2T6"/>
<protein>
    <submittedName>
        <fullName evidence="1">Uncharacterized protein</fullName>
    </submittedName>
</protein>
<keyword evidence="2" id="KW-1185">Reference proteome</keyword>
<proteinExistence type="predicted"/>